<feature type="transmembrane region" description="Helical" evidence="1">
    <location>
        <begin position="157"/>
        <end position="182"/>
    </location>
</feature>
<feature type="transmembrane region" description="Helical" evidence="1">
    <location>
        <begin position="269"/>
        <end position="292"/>
    </location>
</feature>
<feature type="transmembrane region" description="Helical" evidence="1">
    <location>
        <begin position="191"/>
        <end position="213"/>
    </location>
</feature>
<evidence type="ECO:0000313" key="4">
    <source>
        <dbReference type="Proteomes" id="UP000772434"/>
    </source>
</evidence>
<feature type="transmembrane region" description="Helical" evidence="1">
    <location>
        <begin position="304"/>
        <end position="324"/>
    </location>
</feature>
<feature type="transmembrane region" description="Helical" evidence="1">
    <location>
        <begin position="233"/>
        <end position="249"/>
    </location>
</feature>
<dbReference type="OrthoDB" id="2535105at2759"/>
<gene>
    <name evidence="3" type="ORF">BDP27DRAFT_1364796</name>
</gene>
<feature type="transmembrane region" description="Helical" evidence="1">
    <location>
        <begin position="91"/>
        <end position="108"/>
    </location>
</feature>
<feature type="transmembrane region" description="Helical" evidence="1">
    <location>
        <begin position="120"/>
        <end position="145"/>
    </location>
</feature>
<evidence type="ECO:0000256" key="1">
    <source>
        <dbReference type="SAM" id="Phobius"/>
    </source>
</evidence>
<organism evidence="3 4">
    <name type="scientific">Rhodocollybia butyracea</name>
    <dbReference type="NCBI Taxonomy" id="206335"/>
    <lineage>
        <taxon>Eukaryota</taxon>
        <taxon>Fungi</taxon>
        <taxon>Dikarya</taxon>
        <taxon>Basidiomycota</taxon>
        <taxon>Agaricomycotina</taxon>
        <taxon>Agaricomycetes</taxon>
        <taxon>Agaricomycetidae</taxon>
        <taxon>Agaricales</taxon>
        <taxon>Marasmiineae</taxon>
        <taxon>Omphalotaceae</taxon>
        <taxon>Rhodocollybia</taxon>
    </lineage>
</organism>
<protein>
    <recommendedName>
        <fullName evidence="2">DUF6534 domain-containing protein</fullName>
    </recommendedName>
</protein>
<comment type="caution">
    <text evidence="3">The sequence shown here is derived from an EMBL/GenBank/DDBJ whole genome shotgun (WGS) entry which is preliminary data.</text>
</comment>
<evidence type="ECO:0000259" key="2">
    <source>
        <dbReference type="Pfam" id="PF20152"/>
    </source>
</evidence>
<dbReference type="Pfam" id="PF20152">
    <property type="entry name" value="DUF6534"/>
    <property type="match status" value="1"/>
</dbReference>
<name>A0A9P5U778_9AGAR</name>
<keyword evidence="4" id="KW-1185">Reference proteome</keyword>
<dbReference type="PANTHER" id="PTHR40465">
    <property type="entry name" value="CHROMOSOME 1, WHOLE GENOME SHOTGUN SEQUENCE"/>
    <property type="match status" value="1"/>
</dbReference>
<dbReference type="InterPro" id="IPR045339">
    <property type="entry name" value="DUF6534"/>
</dbReference>
<evidence type="ECO:0000313" key="3">
    <source>
        <dbReference type="EMBL" id="KAF9067593.1"/>
    </source>
</evidence>
<dbReference type="EMBL" id="JADNRY010000071">
    <property type="protein sequence ID" value="KAF9067593.1"/>
    <property type="molecule type" value="Genomic_DNA"/>
</dbReference>
<accession>A0A9P5U778</accession>
<reference evidence="3" key="1">
    <citation type="submission" date="2020-11" db="EMBL/GenBank/DDBJ databases">
        <authorList>
            <consortium name="DOE Joint Genome Institute"/>
            <person name="Ahrendt S."/>
            <person name="Riley R."/>
            <person name="Andreopoulos W."/>
            <person name="Labutti K."/>
            <person name="Pangilinan J."/>
            <person name="Ruiz-Duenas F.J."/>
            <person name="Barrasa J.M."/>
            <person name="Sanchez-Garcia M."/>
            <person name="Camarero S."/>
            <person name="Miyauchi S."/>
            <person name="Serrano A."/>
            <person name="Linde D."/>
            <person name="Babiker R."/>
            <person name="Drula E."/>
            <person name="Ayuso-Fernandez I."/>
            <person name="Pacheco R."/>
            <person name="Padilla G."/>
            <person name="Ferreira P."/>
            <person name="Barriuso J."/>
            <person name="Kellner H."/>
            <person name="Castanera R."/>
            <person name="Alfaro M."/>
            <person name="Ramirez L."/>
            <person name="Pisabarro A.G."/>
            <person name="Kuo A."/>
            <person name="Tritt A."/>
            <person name="Lipzen A."/>
            <person name="He G."/>
            <person name="Yan M."/>
            <person name="Ng V."/>
            <person name="Cullen D."/>
            <person name="Martin F."/>
            <person name="Rosso M.-N."/>
            <person name="Henrissat B."/>
            <person name="Hibbett D."/>
            <person name="Martinez A.T."/>
            <person name="Grigoriev I.V."/>
        </authorList>
    </citation>
    <scope>NUCLEOTIDE SEQUENCE</scope>
    <source>
        <strain evidence="3">AH 40177</strain>
    </source>
</reference>
<proteinExistence type="predicted"/>
<keyword evidence="1" id="KW-0472">Membrane</keyword>
<keyword evidence="1" id="KW-0812">Transmembrane</keyword>
<feature type="domain" description="DUF6534" evidence="2">
    <location>
        <begin position="247"/>
        <end position="328"/>
    </location>
</feature>
<sequence>MPVAVLKVTSHAIIAHRQMLELQVILHLSRCMFASEKPGSSQKSSLNRSFDAHGENSARLGNASSSSREGKNFTCYTYFNFFQNWIAVPPYAWQVYLSILTAQVYFYHKSFPDDPVWVCYGLVYGIWVIELVHSVSTVHAIYFYSVVHYGDSKALEVWPVSIAIEVFCASIILSLAQGYLIYRLTRFTSHIYIISAVIWGFILFQLGLGSALAVETALVATQSSAQFLRHWRWWYVGLLAQPVVVSLLVRQRGNAYKNIHAVVEKLIIWSIHTGFATSLTSVLMLTCLLTMPDNFDYTSKVIDIWMAFGTILPKVFSNTILANMNSRPRLRCMQRTMLTITDELNQIAVDQVPSRSTIEDDSSLRLAI</sequence>
<keyword evidence="1" id="KW-1133">Transmembrane helix</keyword>
<dbReference type="AlphaFoldDB" id="A0A9P5U778"/>
<dbReference type="Proteomes" id="UP000772434">
    <property type="component" value="Unassembled WGS sequence"/>
</dbReference>
<dbReference type="PANTHER" id="PTHR40465:SF1">
    <property type="entry name" value="DUF6534 DOMAIN-CONTAINING PROTEIN"/>
    <property type="match status" value="1"/>
</dbReference>